<dbReference type="Proteomes" id="UP000027936">
    <property type="component" value="Unassembled WGS sequence"/>
</dbReference>
<proteinExistence type="predicted"/>
<sequence>MQIYLSPEMIKNDYQLLNIVDQNNKPVGFLTFLFDEKKLYVFGQAENGVTEDFKDLVKPYIQGMKKSLPEEIDILCYLTVGGEKIDLNQNNEGK</sequence>
<protein>
    <submittedName>
        <fullName evidence="1">Uncharacterized protein</fullName>
    </submittedName>
</protein>
<name>A0A072NNX1_SCHAZ</name>
<dbReference type="AlphaFoldDB" id="A0A072NNX1"/>
<reference evidence="1 2" key="1">
    <citation type="submission" date="2014-04" db="EMBL/GenBank/DDBJ databases">
        <title>Draft genome sequence of Bacillus azotoformans MEV2011, a (co-) denitrifying strain unable to grow in the presence of oxygen.</title>
        <authorList>
            <person name="Nielsen M."/>
            <person name="Schreiber L."/>
            <person name="Finster K."/>
            <person name="Schramm A."/>
        </authorList>
    </citation>
    <scope>NUCLEOTIDE SEQUENCE [LARGE SCALE GENOMIC DNA]</scope>
    <source>
        <strain evidence="1 2">MEV2011</strain>
    </source>
</reference>
<dbReference type="OrthoDB" id="2880068at2"/>
<comment type="caution">
    <text evidence="1">The sequence shown here is derived from an EMBL/GenBank/DDBJ whole genome shotgun (WGS) entry which is preliminary data.</text>
</comment>
<evidence type="ECO:0000313" key="2">
    <source>
        <dbReference type="Proteomes" id="UP000027936"/>
    </source>
</evidence>
<dbReference type="EMBL" id="JJRY01000004">
    <property type="protein sequence ID" value="KEF39121.1"/>
    <property type="molecule type" value="Genomic_DNA"/>
</dbReference>
<dbReference type="GeneID" id="89469492"/>
<dbReference type="RefSeq" id="WP_003330217.1">
    <property type="nucleotide sequence ID" value="NZ_JJRY01000004.1"/>
</dbReference>
<accession>A0A072NNX1</accession>
<evidence type="ECO:0000313" key="1">
    <source>
        <dbReference type="EMBL" id="KEF39121.1"/>
    </source>
</evidence>
<dbReference type="PATRIC" id="fig|1348973.3.peg.1475"/>
<organism evidence="1 2">
    <name type="scientific">Schinkia azotoformans MEV2011</name>
    <dbReference type="NCBI Taxonomy" id="1348973"/>
    <lineage>
        <taxon>Bacteria</taxon>
        <taxon>Bacillati</taxon>
        <taxon>Bacillota</taxon>
        <taxon>Bacilli</taxon>
        <taxon>Bacillales</taxon>
        <taxon>Bacillaceae</taxon>
        <taxon>Calidifontibacillus/Schinkia group</taxon>
        <taxon>Schinkia</taxon>
    </lineage>
</organism>
<gene>
    <name evidence="1" type="ORF">M670_01510</name>
</gene>